<gene>
    <name evidence="2" type="ORF">AAFF_G00107330</name>
</gene>
<evidence type="ECO:0000313" key="3">
    <source>
        <dbReference type="Proteomes" id="UP001221898"/>
    </source>
</evidence>
<protein>
    <submittedName>
        <fullName evidence="2">Uncharacterized protein</fullName>
    </submittedName>
</protein>
<evidence type="ECO:0000313" key="2">
    <source>
        <dbReference type="EMBL" id="KAJ8390339.1"/>
    </source>
</evidence>
<keyword evidence="3" id="KW-1185">Reference proteome</keyword>
<accession>A0AAD7RTZ6</accession>
<sequence length="105" mass="12043">MREPSKKRVPGFGLVCAARRPRRKRALAELLPLGSSRLRRGEMPPLSSPLGPPHHVHSTDGRRSPFTQKAKWMNLIALMQAWEMCSPFISQEQKRTPKQLLHRAR</sequence>
<dbReference type="Proteomes" id="UP001221898">
    <property type="component" value="Unassembled WGS sequence"/>
</dbReference>
<evidence type="ECO:0000256" key="1">
    <source>
        <dbReference type="SAM" id="MobiDB-lite"/>
    </source>
</evidence>
<organism evidence="2 3">
    <name type="scientific">Aldrovandia affinis</name>
    <dbReference type="NCBI Taxonomy" id="143900"/>
    <lineage>
        <taxon>Eukaryota</taxon>
        <taxon>Metazoa</taxon>
        <taxon>Chordata</taxon>
        <taxon>Craniata</taxon>
        <taxon>Vertebrata</taxon>
        <taxon>Euteleostomi</taxon>
        <taxon>Actinopterygii</taxon>
        <taxon>Neopterygii</taxon>
        <taxon>Teleostei</taxon>
        <taxon>Notacanthiformes</taxon>
        <taxon>Halosauridae</taxon>
        <taxon>Aldrovandia</taxon>
    </lineage>
</organism>
<dbReference type="AlphaFoldDB" id="A0AAD7RTZ6"/>
<feature type="region of interest" description="Disordered" evidence="1">
    <location>
        <begin position="37"/>
        <end position="64"/>
    </location>
</feature>
<reference evidence="2" key="1">
    <citation type="journal article" date="2023" name="Science">
        <title>Genome structures resolve the early diversification of teleost fishes.</title>
        <authorList>
            <person name="Parey E."/>
            <person name="Louis A."/>
            <person name="Montfort J."/>
            <person name="Bouchez O."/>
            <person name="Roques C."/>
            <person name="Iampietro C."/>
            <person name="Lluch J."/>
            <person name="Castinel A."/>
            <person name="Donnadieu C."/>
            <person name="Desvignes T."/>
            <person name="Floi Bucao C."/>
            <person name="Jouanno E."/>
            <person name="Wen M."/>
            <person name="Mejri S."/>
            <person name="Dirks R."/>
            <person name="Jansen H."/>
            <person name="Henkel C."/>
            <person name="Chen W.J."/>
            <person name="Zahm M."/>
            <person name="Cabau C."/>
            <person name="Klopp C."/>
            <person name="Thompson A.W."/>
            <person name="Robinson-Rechavi M."/>
            <person name="Braasch I."/>
            <person name="Lecointre G."/>
            <person name="Bobe J."/>
            <person name="Postlethwait J.H."/>
            <person name="Berthelot C."/>
            <person name="Roest Crollius H."/>
            <person name="Guiguen Y."/>
        </authorList>
    </citation>
    <scope>NUCLEOTIDE SEQUENCE</scope>
    <source>
        <strain evidence="2">NC1722</strain>
    </source>
</reference>
<proteinExistence type="predicted"/>
<dbReference type="EMBL" id="JAINUG010000170">
    <property type="protein sequence ID" value="KAJ8390339.1"/>
    <property type="molecule type" value="Genomic_DNA"/>
</dbReference>
<name>A0AAD7RTZ6_9TELE</name>
<comment type="caution">
    <text evidence="2">The sequence shown here is derived from an EMBL/GenBank/DDBJ whole genome shotgun (WGS) entry which is preliminary data.</text>
</comment>